<feature type="transmembrane region" description="Helical" evidence="1">
    <location>
        <begin position="110"/>
        <end position="127"/>
    </location>
</feature>
<accession>A0A0V1EGF9</accession>
<sequence>MLQIYFEQQVNQNAHAVRSANGIIRQSIEWDRETSEFNDNRGILHLFLRRRFHFYSIRSIHNVSGEPTKRNVRKKRNVQNGMESADCLWSHYVQNEIHALNFLAILEIKYTYFYLFFHFTIYVKFFWFSRSYKQLIQVFAEVQHDLWPYSHVCMLSSVR</sequence>
<keyword evidence="1" id="KW-0472">Membrane</keyword>
<dbReference type="AlphaFoldDB" id="A0A0V1EGF9"/>
<reference evidence="2 3" key="1">
    <citation type="submission" date="2015-01" db="EMBL/GenBank/DDBJ databases">
        <title>Evolution of Trichinella species and genotypes.</title>
        <authorList>
            <person name="Korhonen P.K."/>
            <person name="Edoardo P."/>
            <person name="Giuseppe L.R."/>
            <person name="Gasser R.B."/>
        </authorList>
    </citation>
    <scope>NUCLEOTIDE SEQUENCE [LARGE SCALE GENOMIC DNA]</scope>
    <source>
        <strain evidence="2">ISS13</strain>
    </source>
</reference>
<keyword evidence="1" id="KW-0812">Transmembrane</keyword>
<organism evidence="2 3">
    <name type="scientific">Trichinella pseudospiralis</name>
    <name type="common">Parasitic roundworm</name>
    <dbReference type="NCBI Taxonomy" id="6337"/>
    <lineage>
        <taxon>Eukaryota</taxon>
        <taxon>Metazoa</taxon>
        <taxon>Ecdysozoa</taxon>
        <taxon>Nematoda</taxon>
        <taxon>Enoplea</taxon>
        <taxon>Dorylaimia</taxon>
        <taxon>Trichinellida</taxon>
        <taxon>Trichinellidae</taxon>
        <taxon>Trichinella</taxon>
    </lineage>
</organism>
<name>A0A0V1EGF9_TRIPS</name>
<evidence type="ECO:0000256" key="1">
    <source>
        <dbReference type="SAM" id="Phobius"/>
    </source>
</evidence>
<dbReference type="EMBL" id="JYDR01000040">
    <property type="protein sequence ID" value="KRY72806.1"/>
    <property type="molecule type" value="Genomic_DNA"/>
</dbReference>
<protein>
    <submittedName>
        <fullName evidence="2">Uncharacterized protein</fullName>
    </submittedName>
</protein>
<proteinExistence type="predicted"/>
<dbReference type="Proteomes" id="UP000054632">
    <property type="component" value="Unassembled WGS sequence"/>
</dbReference>
<gene>
    <name evidence="2" type="ORF">T4A_11384</name>
</gene>
<keyword evidence="1" id="KW-1133">Transmembrane helix</keyword>
<evidence type="ECO:0000313" key="3">
    <source>
        <dbReference type="Proteomes" id="UP000054632"/>
    </source>
</evidence>
<comment type="caution">
    <text evidence="2">The sequence shown here is derived from an EMBL/GenBank/DDBJ whole genome shotgun (WGS) entry which is preliminary data.</text>
</comment>
<evidence type="ECO:0000313" key="2">
    <source>
        <dbReference type="EMBL" id="KRY72806.1"/>
    </source>
</evidence>